<dbReference type="AlphaFoldDB" id="C7Q9X0"/>
<protein>
    <submittedName>
        <fullName evidence="1">Uncharacterized protein</fullName>
    </submittedName>
</protein>
<dbReference type="InParanoid" id="C7Q9X0"/>
<evidence type="ECO:0000313" key="1">
    <source>
        <dbReference type="EMBL" id="ACU76289.1"/>
    </source>
</evidence>
<name>C7Q9X0_CATAD</name>
<dbReference type="KEGG" id="cai:Caci_7464"/>
<dbReference type="RefSeq" id="WP_015796014.1">
    <property type="nucleotide sequence ID" value="NC_013131.1"/>
</dbReference>
<evidence type="ECO:0000313" key="2">
    <source>
        <dbReference type="Proteomes" id="UP000000851"/>
    </source>
</evidence>
<dbReference type="eggNOG" id="ENOG50309MX">
    <property type="taxonomic scope" value="Bacteria"/>
</dbReference>
<dbReference type="InterPro" id="IPR001387">
    <property type="entry name" value="Cro/C1-type_HTH"/>
</dbReference>
<keyword evidence="2" id="KW-1185">Reference proteome</keyword>
<dbReference type="STRING" id="479433.Caci_7464"/>
<dbReference type="EMBL" id="CP001700">
    <property type="protein sequence ID" value="ACU76289.1"/>
    <property type="molecule type" value="Genomic_DNA"/>
</dbReference>
<accession>C7Q9X0</accession>
<proteinExistence type="predicted"/>
<reference evidence="1 2" key="1">
    <citation type="journal article" date="2009" name="Stand. Genomic Sci.">
        <title>Complete genome sequence of Catenulispora acidiphila type strain (ID 139908).</title>
        <authorList>
            <person name="Copeland A."/>
            <person name="Lapidus A."/>
            <person name="Glavina Del Rio T."/>
            <person name="Nolan M."/>
            <person name="Lucas S."/>
            <person name="Chen F."/>
            <person name="Tice H."/>
            <person name="Cheng J.F."/>
            <person name="Bruce D."/>
            <person name="Goodwin L."/>
            <person name="Pitluck S."/>
            <person name="Mikhailova N."/>
            <person name="Pati A."/>
            <person name="Ivanova N."/>
            <person name="Mavromatis K."/>
            <person name="Chen A."/>
            <person name="Palaniappan K."/>
            <person name="Chain P."/>
            <person name="Land M."/>
            <person name="Hauser L."/>
            <person name="Chang Y.J."/>
            <person name="Jeffries C.D."/>
            <person name="Chertkov O."/>
            <person name="Brettin T."/>
            <person name="Detter J.C."/>
            <person name="Han C."/>
            <person name="Ali Z."/>
            <person name="Tindall B.J."/>
            <person name="Goker M."/>
            <person name="Bristow J."/>
            <person name="Eisen J.A."/>
            <person name="Markowitz V."/>
            <person name="Hugenholtz P."/>
            <person name="Kyrpides N.C."/>
            <person name="Klenk H.P."/>
        </authorList>
    </citation>
    <scope>NUCLEOTIDE SEQUENCE [LARGE SCALE GENOMIC DNA]</scope>
    <source>
        <strain evidence="2">DSM 44928 / JCM 14897 / NBRC 102108 / NRRL B-24433 / ID139908</strain>
    </source>
</reference>
<organism evidence="1 2">
    <name type="scientific">Catenulispora acidiphila (strain DSM 44928 / JCM 14897 / NBRC 102108 / NRRL B-24433 / ID139908)</name>
    <dbReference type="NCBI Taxonomy" id="479433"/>
    <lineage>
        <taxon>Bacteria</taxon>
        <taxon>Bacillati</taxon>
        <taxon>Actinomycetota</taxon>
        <taxon>Actinomycetes</taxon>
        <taxon>Catenulisporales</taxon>
        <taxon>Catenulisporaceae</taxon>
        <taxon>Catenulispora</taxon>
    </lineage>
</organism>
<dbReference type="Proteomes" id="UP000000851">
    <property type="component" value="Chromosome"/>
</dbReference>
<dbReference type="CDD" id="cd00093">
    <property type="entry name" value="HTH_XRE"/>
    <property type="match status" value="1"/>
</dbReference>
<sequence>MNIHTGSPTTATALRTGPFAEAFRAAVTARGLSLDSLQRHLAERGVRVGVATLSCWQNGRRRPERPASLRAVSALEDILGLPAGSLLVLLGPPRPRGHGVGLPAGSREYRHILPTWAALTDMLASLGTVADTKLHIAAQHEQVWIDDQGCSPRRETFQILRAHQDDVDRYVAIVDADPGADIARIGVEALENCRLGRVRRDPEAGLLVAELLFDLTLRPHQTHLIRYAVTDHAAVECRDFHRGFRFPAGQYALQVRFAPARLPVACFAYRGAVEEELAMTGHHAVHINVDPVPPGIVGIRWEWE</sequence>
<gene>
    <name evidence="1" type="ordered locus">Caci_7464</name>
</gene>
<dbReference type="HOGENOM" id="CLU_055999_0_0_11"/>
<dbReference type="OrthoDB" id="3690688at2"/>